<evidence type="ECO:0000313" key="2">
    <source>
        <dbReference type="Proteomes" id="UP001597353"/>
    </source>
</evidence>
<reference evidence="2" key="1">
    <citation type="journal article" date="2019" name="Int. J. Syst. Evol. Microbiol.">
        <title>The Global Catalogue of Microorganisms (GCM) 10K type strain sequencing project: providing services to taxonomists for standard genome sequencing and annotation.</title>
        <authorList>
            <consortium name="The Broad Institute Genomics Platform"/>
            <consortium name="The Broad Institute Genome Sequencing Center for Infectious Disease"/>
            <person name="Wu L."/>
            <person name="Ma J."/>
        </authorList>
    </citation>
    <scope>NUCLEOTIDE SEQUENCE [LARGE SCALE GENOMIC DNA]</scope>
    <source>
        <strain evidence="2">CGMCC 4.7242</strain>
    </source>
</reference>
<organism evidence="1 2">
    <name type="scientific">Halodurantibacterium flavum</name>
    <dbReference type="NCBI Taxonomy" id="1382802"/>
    <lineage>
        <taxon>Bacteria</taxon>
        <taxon>Pseudomonadati</taxon>
        <taxon>Pseudomonadota</taxon>
        <taxon>Alphaproteobacteria</taxon>
        <taxon>Rhodobacterales</taxon>
        <taxon>Paracoccaceae</taxon>
        <taxon>Halodurantibacterium</taxon>
    </lineage>
</organism>
<protein>
    <submittedName>
        <fullName evidence="1">DUF3553 domain-containing protein</fullName>
    </submittedName>
</protein>
<keyword evidence="2" id="KW-1185">Reference proteome</keyword>
<accession>A0ABW4S9M7</accession>
<dbReference type="RefSeq" id="WP_390264103.1">
    <property type="nucleotide sequence ID" value="NZ_JBHUGH010000012.1"/>
</dbReference>
<dbReference type="Pfam" id="PF12073">
    <property type="entry name" value="DUF3553"/>
    <property type="match status" value="1"/>
</dbReference>
<sequence length="60" mass="6642">MLGINAILEPGMLVRHPDRPDWGLGQVQSRIGTRITVNFEHEGKVVIDGQRVGLLLVHDS</sequence>
<evidence type="ECO:0000313" key="1">
    <source>
        <dbReference type="EMBL" id="MFD1913752.1"/>
    </source>
</evidence>
<dbReference type="EMBL" id="JBHUGH010000012">
    <property type="protein sequence ID" value="MFD1913752.1"/>
    <property type="molecule type" value="Genomic_DNA"/>
</dbReference>
<dbReference type="InterPro" id="IPR021938">
    <property type="entry name" value="DUF3553"/>
</dbReference>
<gene>
    <name evidence="1" type="ORF">ACFSGJ_16180</name>
</gene>
<name>A0ABW4S9M7_9RHOB</name>
<comment type="caution">
    <text evidence="1">The sequence shown here is derived from an EMBL/GenBank/DDBJ whole genome shotgun (WGS) entry which is preliminary data.</text>
</comment>
<dbReference type="Proteomes" id="UP001597353">
    <property type="component" value="Unassembled WGS sequence"/>
</dbReference>
<proteinExistence type="predicted"/>